<dbReference type="GO" id="GO:0010125">
    <property type="term" value="P:mycothiol biosynthetic process"/>
    <property type="evidence" value="ECO:0007669"/>
    <property type="project" value="UniProtKB-UniRule"/>
</dbReference>
<dbReference type="PIRSF" id="PIRSF021524">
    <property type="entry name" value="MSH_acetyltransferase"/>
    <property type="match status" value="1"/>
</dbReference>
<dbReference type="InterPro" id="IPR000182">
    <property type="entry name" value="GNAT_dom"/>
</dbReference>
<comment type="caution">
    <text evidence="4">Lacks conserved residue(s) required for the propagation of feature annotation.</text>
</comment>
<feature type="binding site" evidence="4">
    <location>
        <begin position="284"/>
        <end position="289"/>
    </location>
    <ligand>
        <name>acetyl-CoA</name>
        <dbReference type="ChEBI" id="CHEBI:57288"/>
        <label>2</label>
    </ligand>
</feature>
<dbReference type="GO" id="GO:0008999">
    <property type="term" value="F:protein-N-terminal-alanine acetyltransferase activity"/>
    <property type="evidence" value="ECO:0007669"/>
    <property type="project" value="TreeGrafter"/>
</dbReference>
<feature type="domain" description="N-acetyltransferase" evidence="5">
    <location>
        <begin position="154"/>
        <end position="311"/>
    </location>
</feature>
<feature type="binding site" evidence="4">
    <location>
        <begin position="76"/>
        <end position="78"/>
    </location>
    <ligand>
        <name>acetyl-CoA</name>
        <dbReference type="ChEBI" id="CHEBI:57288"/>
        <label>1</label>
    </ligand>
</feature>
<dbReference type="STRING" id="644548.SCNU_18262"/>
<dbReference type="HAMAP" id="MF_01698">
    <property type="entry name" value="MshD"/>
    <property type="match status" value="1"/>
</dbReference>
<proteinExistence type="inferred from homology"/>
<dbReference type="InterPro" id="IPR016181">
    <property type="entry name" value="Acyl_CoA_acyltransferase"/>
</dbReference>
<feature type="binding site" evidence="4">
    <location>
        <begin position="240"/>
        <end position="242"/>
    </location>
    <ligand>
        <name>acetyl-CoA</name>
        <dbReference type="ChEBI" id="CHEBI:57288"/>
        <label>2</label>
    </ligand>
</feature>
<dbReference type="PROSITE" id="PS51186">
    <property type="entry name" value="GNAT"/>
    <property type="match status" value="1"/>
</dbReference>
<protein>
    <recommendedName>
        <fullName evidence="4">Mycothiol acetyltransferase</fullName>
        <shortName evidence="4">MSH acetyltransferase</shortName>
        <ecNumber evidence="4">2.3.1.189</ecNumber>
    </recommendedName>
    <alternativeName>
        <fullName evidence="4">Mycothiol synthase</fullName>
    </alternativeName>
</protein>
<keyword evidence="3 4" id="KW-0012">Acyltransferase</keyword>
<comment type="subunit">
    <text evidence="4">Monomer.</text>
</comment>
<feature type="binding site" evidence="4">
    <location>
        <position position="279"/>
    </location>
    <ligand>
        <name>1D-myo-inositol 2-(L-cysteinylamino)-2-deoxy-alpha-D-glucopyranoside</name>
        <dbReference type="ChEBI" id="CHEBI:58887"/>
    </ligand>
</feature>
<dbReference type="Gene3D" id="3.40.630.30">
    <property type="match status" value="1"/>
</dbReference>
<dbReference type="Pfam" id="PF00583">
    <property type="entry name" value="Acetyltransf_1"/>
    <property type="match status" value="1"/>
</dbReference>
<dbReference type="NCBIfam" id="TIGR03448">
    <property type="entry name" value="mycothiol_MshD"/>
    <property type="match status" value="1"/>
</dbReference>
<gene>
    <name evidence="4" type="primary">mshD</name>
    <name evidence="6" type="ORF">SCNU_18262</name>
</gene>
<feature type="binding site" evidence="4">
    <location>
        <position position="223"/>
    </location>
    <ligand>
        <name>1D-myo-inositol 2-(L-cysteinylamino)-2-deoxy-alpha-D-glucopyranoside</name>
        <dbReference type="ChEBI" id="CHEBI:58887"/>
    </ligand>
</feature>
<evidence type="ECO:0000256" key="1">
    <source>
        <dbReference type="ARBA" id="ARBA00022679"/>
    </source>
</evidence>
<dbReference type="InterPro" id="IPR050276">
    <property type="entry name" value="MshD_Acetyltransferase"/>
</dbReference>
<feature type="binding site" evidence="4">
    <location>
        <position position="181"/>
    </location>
    <ligand>
        <name>1D-myo-inositol 2-(L-cysteinylamino)-2-deoxy-alpha-D-glucopyranoside</name>
        <dbReference type="ChEBI" id="CHEBI:58887"/>
    </ligand>
</feature>
<dbReference type="AlphaFoldDB" id="F1YP03"/>
<name>F1YP03_9ACTN</name>
<evidence type="ECO:0000313" key="6">
    <source>
        <dbReference type="EMBL" id="EGD53622.1"/>
    </source>
</evidence>
<comment type="function">
    <text evidence="4">Catalyzes the transfer of acetyl from acetyl-CoA to desacetylmycothiol (Cys-GlcN-Ins) to form mycothiol.</text>
</comment>
<evidence type="ECO:0000256" key="3">
    <source>
        <dbReference type="ARBA" id="ARBA00023315"/>
    </source>
</evidence>
<dbReference type="PANTHER" id="PTHR43617">
    <property type="entry name" value="L-AMINO ACID N-ACETYLTRANSFERASE"/>
    <property type="match status" value="1"/>
</dbReference>
<dbReference type="EMBL" id="AEUD01000020">
    <property type="protein sequence ID" value="EGD53622.1"/>
    <property type="molecule type" value="Genomic_DNA"/>
</dbReference>
<dbReference type="GO" id="GO:0035447">
    <property type="term" value="F:mycothiol synthase activity"/>
    <property type="evidence" value="ECO:0007669"/>
    <property type="project" value="UniProtKB-UniRule"/>
</dbReference>
<keyword evidence="2 4" id="KW-0677">Repeat</keyword>
<dbReference type="RefSeq" id="WP_009680845.1">
    <property type="nucleotide sequence ID" value="NZ_AEUD01000020.1"/>
</dbReference>
<sequence length="311" mass="32889">MNEQIEHRVVADSLTAAEVAFAHDLCDRAERVDGVAPLAEQARIAIASGADRHILTAHGYANVIAARDGGAAMVEAVVDPDHRGRGEGRALVDAALTAAEAVTGSEPPQAWAHGDLPAAAAVATALGLERARELLQLRRPVAEPLPDLPQRDDIVLRTYAGPADDAEILRVNNDAFSWHPEQGGWTQADIADRTGADWFDPEGVFLAFDAAEPDTLLGFHWTKIHPAADGSAPLGEVYIVGVDSAAQGRGLGGLLTLAGLHHMAAPRPSGRGPDEVELYVEGDNSAALHTYSRLGFTRYTADIAYRRAGVS</sequence>
<evidence type="ECO:0000256" key="2">
    <source>
        <dbReference type="ARBA" id="ARBA00022737"/>
    </source>
</evidence>
<dbReference type="SUPFAM" id="SSF55729">
    <property type="entry name" value="Acyl-CoA N-acyltransferases (Nat)"/>
    <property type="match status" value="1"/>
</dbReference>
<dbReference type="EC" id="2.3.1.189" evidence="4"/>
<evidence type="ECO:0000313" key="7">
    <source>
        <dbReference type="Proteomes" id="UP000035065"/>
    </source>
</evidence>
<feature type="binding site" evidence="4">
    <location>
        <position position="236"/>
    </location>
    <ligand>
        <name>1D-myo-inositol 2-(L-cysteinylamino)-2-deoxy-alpha-D-glucopyranoside</name>
        <dbReference type="ChEBI" id="CHEBI:58887"/>
    </ligand>
</feature>
<comment type="similarity">
    <text evidence="4">Belongs to the acetyltransferase family. MshD subfamily.</text>
</comment>
<evidence type="ECO:0000256" key="4">
    <source>
        <dbReference type="HAMAP-Rule" id="MF_01698"/>
    </source>
</evidence>
<comment type="catalytic activity">
    <reaction evidence="4">
        <text>1D-myo-inositol 2-(L-cysteinylamino)-2-deoxy-alpha-D-glucopyranoside + acetyl-CoA = mycothiol + CoA + H(+)</text>
        <dbReference type="Rhea" id="RHEA:26172"/>
        <dbReference type="ChEBI" id="CHEBI:15378"/>
        <dbReference type="ChEBI" id="CHEBI:16768"/>
        <dbReference type="ChEBI" id="CHEBI:57287"/>
        <dbReference type="ChEBI" id="CHEBI:57288"/>
        <dbReference type="ChEBI" id="CHEBI:58887"/>
        <dbReference type="EC" id="2.3.1.189"/>
    </reaction>
</comment>
<dbReference type="PANTHER" id="PTHR43617:SF31">
    <property type="entry name" value="MYCOTHIOL ACETYLTRANSFERASE"/>
    <property type="match status" value="1"/>
</dbReference>
<dbReference type="CDD" id="cd04301">
    <property type="entry name" value="NAT_SF"/>
    <property type="match status" value="1"/>
</dbReference>
<comment type="caution">
    <text evidence="6">The sequence shown here is derived from an EMBL/GenBank/DDBJ whole genome shotgun (WGS) entry which is preliminary data.</text>
</comment>
<dbReference type="eggNOG" id="COG0456">
    <property type="taxonomic scope" value="Bacteria"/>
</dbReference>
<accession>F1YP03</accession>
<evidence type="ECO:0000259" key="5">
    <source>
        <dbReference type="PROSITE" id="PS51186"/>
    </source>
</evidence>
<dbReference type="InterPro" id="IPR017813">
    <property type="entry name" value="Mycothiol_AcTrfase"/>
</dbReference>
<keyword evidence="7" id="KW-1185">Reference proteome</keyword>
<dbReference type="Proteomes" id="UP000035065">
    <property type="component" value="Unassembled WGS sequence"/>
</dbReference>
<organism evidence="6 7">
    <name type="scientific">Gordonia neofelifaecis NRRL B-59395</name>
    <dbReference type="NCBI Taxonomy" id="644548"/>
    <lineage>
        <taxon>Bacteria</taxon>
        <taxon>Bacillati</taxon>
        <taxon>Actinomycetota</taxon>
        <taxon>Actinomycetes</taxon>
        <taxon>Mycobacteriales</taxon>
        <taxon>Gordoniaceae</taxon>
        <taxon>Gordonia</taxon>
    </lineage>
</organism>
<keyword evidence="1 4" id="KW-0808">Transferase</keyword>
<reference evidence="6 7" key="1">
    <citation type="journal article" date="2011" name="J. Bacteriol.">
        <title>Draft Genome Sequence of Gordonia neofelifaecis NRRL B-59395, a Cholesterol-Degrading Actinomycete.</title>
        <authorList>
            <person name="Ge F."/>
            <person name="Li W."/>
            <person name="Chen G."/>
            <person name="Liu Y."/>
            <person name="Zhang G."/>
            <person name="Yong B."/>
            <person name="Wang Q."/>
            <person name="Wang N."/>
            <person name="Huang Z."/>
            <person name="Li W."/>
            <person name="Wang J."/>
            <person name="Wu C."/>
            <person name="Xie Q."/>
            <person name="Liu G."/>
        </authorList>
    </citation>
    <scope>NUCLEOTIDE SEQUENCE [LARGE SCALE GENOMIC DNA]</scope>
    <source>
        <strain evidence="6 7">NRRL B-59395</strain>
    </source>
</reference>
<dbReference type="OrthoDB" id="3208058at2"/>
<feature type="binding site" evidence="4">
    <location>
        <position position="40"/>
    </location>
    <ligand>
        <name>1D-myo-inositol 2-(L-cysteinylamino)-2-deoxy-alpha-D-glucopyranoside</name>
        <dbReference type="ChEBI" id="CHEBI:58887"/>
    </ligand>
</feature>